<dbReference type="FunFam" id="3.40.390.10:FF:000009">
    <property type="entry name" value="Oligopeptidase A"/>
    <property type="match status" value="1"/>
</dbReference>
<evidence type="ECO:0000313" key="10">
    <source>
        <dbReference type="Proteomes" id="UP000036520"/>
    </source>
</evidence>
<dbReference type="EMBL" id="CP012040">
    <property type="protein sequence ID" value="AKP52666.1"/>
    <property type="molecule type" value="Genomic_DNA"/>
</dbReference>
<dbReference type="GO" id="GO:0046872">
    <property type="term" value="F:metal ion binding"/>
    <property type="evidence" value="ECO:0007669"/>
    <property type="project" value="UniProtKB-UniRule"/>
</dbReference>
<sequence>MNPLLAKFNTPFETAPFDKIKNEHFLPAIKSAIAEVNEEIKQIKAAASPDFENTIVGLENSGEKLSSAASIFFNINAAETNDEIQQLAREISPLLSAHSNDVLLDEALFKRVKAVYDQKDQLKLNAEQSTLLDKSYKSFIRNGALLEGEAKDRLRAIDQKLSKLGLHFGENVLKETNKYELVLSDEKDLEGLPDGLIEAAAQTAQEKGKEGKWVFTLAFPSYVPFMTYAKNRALRKEIFIAYNTKSAKGDDLDNREIIKEILKLKDERAKLLGYENYAAFVLEERMAASGEQVLTFLDELLEKAKPKAQAELKELEAFARKTDNIDQLCKWDISYYAEKLKMEKYAVDDELLKPYFELNRTIDGVFTTAEKLYNITFKENKDIPVYHPDVKAYEVNDENGNHLAVFYADFFPRAGKRNGAWMTVYRGQRIVENQEYRPHVSIVCNFTKPTKSKPSLLTFNEVTTLFHEFGHALHGMLAKGTYGSLSGTNVYWDFVELPSQIFENWCYEAECLDLFARHYKTGEPIPTAYIENIKKAANFHQGFQTVRQISLGQLDMAYHTTDPKDIKDLFEFENEVMKPTSLLEPLKNTMMSSSFSHIFQGGYAAGYYSYKWAEVLDADAFELFQEKGVFDKETAQSFKDNILSMGGKEHPSILFERFRGRGPKPDALIRRAGLEL</sequence>
<dbReference type="GO" id="GO:0006508">
    <property type="term" value="P:proteolysis"/>
    <property type="evidence" value="ECO:0007669"/>
    <property type="project" value="UniProtKB-KW"/>
</dbReference>
<gene>
    <name evidence="9" type="ORF">CA2015_3273</name>
</gene>
<dbReference type="OrthoDB" id="9773538at2"/>
<keyword evidence="6 7" id="KW-0482">Metalloprotease</keyword>
<feature type="domain" description="Peptidase M3A/M3B catalytic" evidence="8">
    <location>
        <begin position="225"/>
        <end position="673"/>
    </location>
</feature>
<dbReference type="InterPro" id="IPR034005">
    <property type="entry name" value="M3A_DCP"/>
</dbReference>
<dbReference type="STRING" id="320787.CA2015_3273"/>
<evidence type="ECO:0000256" key="3">
    <source>
        <dbReference type="ARBA" id="ARBA00022723"/>
    </source>
</evidence>
<dbReference type="InterPro" id="IPR001567">
    <property type="entry name" value="Pept_M3A_M3B_dom"/>
</dbReference>
<dbReference type="InterPro" id="IPR045090">
    <property type="entry name" value="Pept_M3A_M3B"/>
</dbReference>
<evidence type="ECO:0000256" key="6">
    <source>
        <dbReference type="ARBA" id="ARBA00023049"/>
    </source>
</evidence>
<dbReference type="InterPro" id="IPR024077">
    <property type="entry name" value="Neurolysin/TOP_dom2"/>
</dbReference>
<dbReference type="Gene3D" id="1.10.1370.10">
    <property type="entry name" value="Neurolysin, domain 3"/>
    <property type="match status" value="1"/>
</dbReference>
<dbReference type="CDD" id="cd06456">
    <property type="entry name" value="M3A_DCP"/>
    <property type="match status" value="1"/>
</dbReference>
<dbReference type="InterPro" id="IPR024079">
    <property type="entry name" value="MetalloPept_cat_dom_sf"/>
</dbReference>
<evidence type="ECO:0000256" key="5">
    <source>
        <dbReference type="ARBA" id="ARBA00022833"/>
    </source>
</evidence>
<evidence type="ECO:0000256" key="1">
    <source>
        <dbReference type="ARBA" id="ARBA00006040"/>
    </source>
</evidence>
<dbReference type="GO" id="GO:0004222">
    <property type="term" value="F:metalloendopeptidase activity"/>
    <property type="evidence" value="ECO:0007669"/>
    <property type="project" value="InterPro"/>
</dbReference>
<keyword evidence="2 7" id="KW-0645">Protease</keyword>
<evidence type="ECO:0000313" key="9">
    <source>
        <dbReference type="EMBL" id="AKP52666.1"/>
    </source>
</evidence>
<evidence type="ECO:0000259" key="8">
    <source>
        <dbReference type="Pfam" id="PF01432"/>
    </source>
</evidence>
<dbReference type="RefSeq" id="WP_048642858.1">
    <property type="nucleotide sequence ID" value="NZ_CP012040.1"/>
</dbReference>
<evidence type="ECO:0000256" key="4">
    <source>
        <dbReference type="ARBA" id="ARBA00022801"/>
    </source>
</evidence>
<dbReference type="PATRIC" id="fig|320787.5.peg.3574"/>
<dbReference type="Pfam" id="PF01432">
    <property type="entry name" value="Peptidase_M3"/>
    <property type="match status" value="1"/>
</dbReference>
<protein>
    <submittedName>
        <fullName evidence="9">Peptidase M3A and M3B thimet/oligopeptidase F</fullName>
    </submittedName>
</protein>
<proteinExistence type="inferred from homology"/>
<dbReference type="KEGG" id="camu:CA2015_3273"/>
<keyword evidence="5 7" id="KW-0862">Zinc</keyword>
<evidence type="ECO:0000256" key="2">
    <source>
        <dbReference type="ARBA" id="ARBA00022670"/>
    </source>
</evidence>
<reference evidence="9 10" key="1">
    <citation type="submission" date="2015-07" db="EMBL/GenBank/DDBJ databases">
        <authorList>
            <person name="Kim K.M."/>
        </authorList>
    </citation>
    <scope>NUCLEOTIDE SEQUENCE [LARGE SCALE GENOMIC DNA]</scope>
    <source>
        <strain evidence="9 10">KCTC 12363</strain>
    </source>
</reference>
<dbReference type="GO" id="GO:0005829">
    <property type="term" value="C:cytosol"/>
    <property type="evidence" value="ECO:0007669"/>
    <property type="project" value="TreeGrafter"/>
</dbReference>
<comment type="similarity">
    <text evidence="1 7">Belongs to the peptidase M3 family.</text>
</comment>
<name>A0A0H4PDX9_9BACT</name>
<dbReference type="Gene3D" id="3.40.390.10">
    <property type="entry name" value="Collagenase (Catalytic Domain)"/>
    <property type="match status" value="1"/>
</dbReference>
<dbReference type="SUPFAM" id="SSF55486">
    <property type="entry name" value="Metalloproteases ('zincins'), catalytic domain"/>
    <property type="match status" value="1"/>
</dbReference>
<evidence type="ECO:0000256" key="7">
    <source>
        <dbReference type="RuleBase" id="RU003435"/>
    </source>
</evidence>
<dbReference type="PANTHER" id="PTHR43660:SF1">
    <property type="entry name" value="DIPEPTIDYL CARBOXYPEPTIDASE"/>
    <property type="match status" value="1"/>
</dbReference>
<accession>A0A0H4PDX9</accession>
<organism evidence="9 10">
    <name type="scientific">Cyclobacterium amurskyense</name>
    <dbReference type="NCBI Taxonomy" id="320787"/>
    <lineage>
        <taxon>Bacteria</taxon>
        <taxon>Pseudomonadati</taxon>
        <taxon>Bacteroidota</taxon>
        <taxon>Cytophagia</taxon>
        <taxon>Cytophagales</taxon>
        <taxon>Cyclobacteriaceae</taxon>
        <taxon>Cyclobacterium</taxon>
    </lineage>
</organism>
<dbReference type="GO" id="GO:0004180">
    <property type="term" value="F:carboxypeptidase activity"/>
    <property type="evidence" value="ECO:0007669"/>
    <property type="project" value="TreeGrafter"/>
</dbReference>
<dbReference type="Proteomes" id="UP000036520">
    <property type="component" value="Chromosome"/>
</dbReference>
<keyword evidence="10" id="KW-1185">Reference proteome</keyword>
<dbReference type="AlphaFoldDB" id="A0A0H4PDX9"/>
<keyword evidence="3 7" id="KW-0479">Metal-binding</keyword>
<comment type="cofactor">
    <cofactor evidence="7">
        <name>Zn(2+)</name>
        <dbReference type="ChEBI" id="CHEBI:29105"/>
    </cofactor>
    <text evidence="7">Binds 1 zinc ion.</text>
</comment>
<keyword evidence="4 7" id="KW-0378">Hydrolase</keyword>
<dbReference type="PANTHER" id="PTHR43660">
    <property type="entry name" value="DIPEPTIDYL CARBOXYPEPTIDASE"/>
    <property type="match status" value="1"/>
</dbReference>
<dbReference type="Gene3D" id="1.10.1370.40">
    <property type="match status" value="1"/>
</dbReference>